<dbReference type="PROSITE" id="PS51318">
    <property type="entry name" value="TAT"/>
    <property type="match status" value="1"/>
</dbReference>
<evidence type="ECO:0000313" key="3">
    <source>
        <dbReference type="Proteomes" id="UP001156903"/>
    </source>
</evidence>
<dbReference type="EMBL" id="BSPB01000016">
    <property type="protein sequence ID" value="GLS14858.1"/>
    <property type="molecule type" value="Genomic_DNA"/>
</dbReference>
<keyword evidence="3" id="KW-1185">Reference proteome</keyword>
<dbReference type="PROSITE" id="PS51257">
    <property type="entry name" value="PROKAR_LIPOPROTEIN"/>
    <property type="match status" value="1"/>
</dbReference>
<keyword evidence="1" id="KW-0732">Signal</keyword>
<evidence type="ECO:0000313" key="2">
    <source>
        <dbReference type="EMBL" id="GLS14858.1"/>
    </source>
</evidence>
<dbReference type="InterPro" id="IPR006311">
    <property type="entry name" value="TAT_signal"/>
</dbReference>
<gene>
    <name evidence="2" type="ORF">GCM10007935_22910</name>
</gene>
<proteinExistence type="predicted"/>
<protein>
    <submittedName>
        <fullName evidence="2">Uncharacterized protein</fullName>
    </submittedName>
</protein>
<comment type="caution">
    <text evidence="2">The sequence shown here is derived from an EMBL/GenBank/DDBJ whole genome shotgun (WGS) entry which is preliminary data.</text>
</comment>
<name>A0ABQ6C5H8_9BURK</name>
<accession>A0ABQ6C5H8</accession>
<dbReference type="Proteomes" id="UP001156903">
    <property type="component" value="Unassembled WGS sequence"/>
</dbReference>
<dbReference type="RefSeq" id="WP_284307913.1">
    <property type="nucleotide sequence ID" value="NZ_BSPB01000016.1"/>
</dbReference>
<evidence type="ECO:0000256" key="1">
    <source>
        <dbReference type="SAM" id="SignalP"/>
    </source>
</evidence>
<feature type="signal peptide" evidence="1">
    <location>
        <begin position="1"/>
        <end position="20"/>
    </location>
</feature>
<feature type="chain" id="PRO_5046378532" evidence="1">
    <location>
        <begin position="21"/>
        <end position="159"/>
    </location>
</feature>
<reference evidence="3" key="1">
    <citation type="journal article" date="2019" name="Int. J. Syst. Evol. Microbiol.">
        <title>The Global Catalogue of Microorganisms (GCM) 10K type strain sequencing project: providing services to taxonomists for standard genome sequencing and annotation.</title>
        <authorList>
            <consortium name="The Broad Institute Genomics Platform"/>
            <consortium name="The Broad Institute Genome Sequencing Center for Infectious Disease"/>
            <person name="Wu L."/>
            <person name="Ma J."/>
        </authorList>
    </citation>
    <scope>NUCLEOTIDE SEQUENCE [LARGE SCALE GENOMIC DNA]</scope>
    <source>
        <strain evidence="3">NBRC 109341</strain>
    </source>
</reference>
<sequence length="159" mass="17358">MSASRRGRLTLLGLSTAALAVACWVAMQAIAELGRARAQTASVRTELSQLRNLLPMVEQRERYVRESDDVKAMIERIGVDPAQWANRRIQRSASVLSRQDAEQLLVQQLGGGGRQWFAADLFDVSVTAPSAGLFTAPAPNEKGFNVELSGVVYFPLSAR</sequence>
<organism evidence="2 3">
    <name type="scientific">Hydrogenophaga electricum</name>
    <dbReference type="NCBI Taxonomy" id="1230953"/>
    <lineage>
        <taxon>Bacteria</taxon>
        <taxon>Pseudomonadati</taxon>
        <taxon>Pseudomonadota</taxon>
        <taxon>Betaproteobacteria</taxon>
        <taxon>Burkholderiales</taxon>
        <taxon>Comamonadaceae</taxon>
        <taxon>Hydrogenophaga</taxon>
    </lineage>
</organism>